<dbReference type="RefSeq" id="WP_219158234.1">
    <property type="nucleotide sequence ID" value="NZ_JAHWGL010000021.1"/>
</dbReference>
<dbReference type="Pfam" id="PF06713">
    <property type="entry name" value="bPH_4"/>
    <property type="match status" value="1"/>
</dbReference>
<keyword evidence="3" id="KW-1185">Reference proteome</keyword>
<name>A0ABS6WXV0_9BACT</name>
<dbReference type="InterPro" id="IPR009589">
    <property type="entry name" value="PH_YyaB-like"/>
</dbReference>
<evidence type="ECO:0000313" key="3">
    <source>
        <dbReference type="Proteomes" id="UP000826188"/>
    </source>
</evidence>
<dbReference type="EMBL" id="JAHWGL010000021">
    <property type="protein sequence ID" value="MBW3128422.1"/>
    <property type="molecule type" value="Genomic_DNA"/>
</dbReference>
<evidence type="ECO:0000259" key="1">
    <source>
        <dbReference type="Pfam" id="PF06713"/>
    </source>
</evidence>
<gene>
    <name evidence="2" type="ORF">KYK14_07660</name>
</gene>
<sequence>MRTTHYTITQTHLLVRCGPWRVQMPVDSITRVEPTHNPMSSAALSLDRLAIHYNRYDEILVSPRDKANFIEALRQVNPQIQVG</sequence>
<dbReference type="Proteomes" id="UP000826188">
    <property type="component" value="Unassembled WGS sequence"/>
</dbReference>
<evidence type="ECO:0000313" key="2">
    <source>
        <dbReference type="EMBL" id="MBW3128422.1"/>
    </source>
</evidence>
<feature type="domain" description="Uncharacterized protein YyaB-like PH" evidence="1">
    <location>
        <begin position="4"/>
        <end position="77"/>
    </location>
</feature>
<comment type="caution">
    <text evidence="2">The sequence shown here is derived from an EMBL/GenBank/DDBJ whole genome shotgun (WGS) entry which is preliminary data.</text>
</comment>
<proteinExistence type="predicted"/>
<protein>
    <submittedName>
        <fullName evidence="2">PH domain-containing protein</fullName>
    </submittedName>
</protein>
<organism evidence="2 3">
    <name type="scientific">Hymenobacter profundi</name>
    <dbReference type="NCBI Taxonomy" id="1982110"/>
    <lineage>
        <taxon>Bacteria</taxon>
        <taxon>Pseudomonadati</taxon>
        <taxon>Bacteroidota</taxon>
        <taxon>Cytophagia</taxon>
        <taxon>Cytophagales</taxon>
        <taxon>Hymenobacteraceae</taxon>
        <taxon>Hymenobacter</taxon>
    </lineage>
</organism>
<reference evidence="2 3" key="1">
    <citation type="submission" date="2021-07" db="EMBL/GenBank/DDBJ databases">
        <title>Hymenobacter profundi sp. nov., isolated from deep-sea water.</title>
        <authorList>
            <person name="Kim M.K."/>
        </authorList>
    </citation>
    <scope>NUCLEOTIDE SEQUENCE [LARGE SCALE GENOMIC DNA]</scope>
    <source>
        <strain evidence="2 3">M2</strain>
    </source>
</reference>
<accession>A0ABS6WXV0</accession>